<dbReference type="Proteomes" id="UP000324758">
    <property type="component" value="Unassembled WGS sequence"/>
</dbReference>
<dbReference type="SUPFAM" id="SSF51445">
    <property type="entry name" value="(Trans)glycosidases"/>
    <property type="match status" value="1"/>
</dbReference>
<organism evidence="1 2">
    <name type="scientific">Bradyrhizobium rifense</name>
    <dbReference type="NCBI Taxonomy" id="515499"/>
    <lineage>
        <taxon>Bacteria</taxon>
        <taxon>Pseudomonadati</taxon>
        <taxon>Pseudomonadota</taxon>
        <taxon>Alphaproteobacteria</taxon>
        <taxon>Hyphomicrobiales</taxon>
        <taxon>Nitrobacteraceae</taxon>
        <taxon>Bradyrhizobium</taxon>
    </lineage>
</organism>
<evidence type="ECO:0000313" key="1">
    <source>
        <dbReference type="EMBL" id="TYL93505.1"/>
    </source>
</evidence>
<dbReference type="Gene3D" id="3.20.20.80">
    <property type="entry name" value="Glycosidases"/>
    <property type="match status" value="1"/>
</dbReference>
<reference evidence="1 2" key="1">
    <citation type="submission" date="2019-08" db="EMBL/GenBank/DDBJ databases">
        <title>Bradyrhizobium hipponensis sp. nov., a rhizobium isolated from a Lupinus angustifolius root nodule in Tunisia.</title>
        <authorList>
            <person name="Off K."/>
            <person name="Rejili M."/>
            <person name="Mars M."/>
            <person name="Brachmann A."/>
            <person name="Marin M."/>
        </authorList>
    </citation>
    <scope>NUCLEOTIDE SEQUENCE [LARGE SCALE GENOMIC DNA]</scope>
    <source>
        <strain evidence="1 2">CTAW71</strain>
    </source>
</reference>
<protein>
    <submittedName>
        <fullName evidence="1">RHS repeat protein</fullName>
    </submittedName>
</protein>
<gene>
    <name evidence="1" type="ORF">FXB40_22030</name>
</gene>
<dbReference type="OrthoDB" id="6949258at2"/>
<sequence length="1537" mass="159026">MATITSSDQTVLSASAFTSSIGVNTHVSYAWGSYNNLALVEADLKYLGVTTLRDSLTNIPAAQPVLDGLANDGYKFDLGVSSSIPATGAAGLQQYVAALDAFQAAHPGSIIALEGLNEANLQAFSYNGSSTIEAAAQFQQALYTAIKADANLSKLPVYNLTLGYDDPSDFAKLGNLGSSSDYANSHAYVSTGTTPAAALASALNLASSVSPGDPSVITETGYTTLSSTPYLGVNESVQAKSILNTLMDAFKDGVGTTYLYELLDRNSSSSDTNAQSHFGLFYDDGTPKLAATAVHNLTTILNDDGTGSGQPTSPLSYTLSNMPDSGNSMVLGKSNGAYDLVVWAEPKVWDPKTNTEISNPSQTVTVQLDGVHQSIKVYDPTGGTDPIETFTNVSSFTIPVSDHPIIIEIDGVARAPSNPAQATDVTGTAATIVAELADLSASTTLHSITLTDTHVLAVASVSTMNYIISHYGNALAAIQGGYSFSVTTSTSSWSETKFFDASGTQTGTQTSNFSNGVITSKSLVNVDSSSDTILYAAGVKTQEMIVSANGAKQTINYNSDGSISSETVVGSDKTVTTTVYANGLKSKIYVTNADGTHTNTFYGITGQAYATQVLTTKADGTVTSITDLHADGTTQYTKVVNADGSSITGLYNAAGQQTSEVRNYADGSSLTTNYNTSGVVTQTIAKAANGATTTTNLSAGLQTSIYITSADGTKETKLFTAGVIASDLIQKTDGSSTTTVYANGVKSKVYVTNADGTHTNTFYNVTGQAYTTQIQTTKADGTVTALTQLHADGTTQYTKVLNADGSTTTGLYNTAGQKTSVVQNYTDGSSLTTNYTAAGTTTQTIAKAANGATTTTNLSGAGLQASIYIVGADGTKETKLFAAGVITSDLVQKTDGSSSMTVYASGVKSKVYVTNANGTHTNTFYNVTGQPYTTQIQTTKADGTVTAFTNLHADGTTQYTKVLNGDGSTTTGLYNSAGQKITEVRNYADSSSVTTTFNTSGVVTQTVAKATNGTTTTTNLSAGVQTSIIIASADGTKETKLYTAGVIASDLVQKTDGSSTMTTFANGVKSKVYATNADGTHTNTFYNITGQAYTTEIQNTKADGTITAITDLHADGTLQYTKVANADGSTTTDQYDSTGHKTTEIVNHADGSTLTSTYNAAGAVTQTVAKADGDSTTTNFSSGVKTSVYITNADGSKESDLYTAGHLTSALIQKTDGSSSTTVYSNDIKTATYETHADGTHTNTAYNVTGKAYTTEIQQSKADGTVTSITDLHADGTLQYTKAVNSDGSITTDLYDSTGHKTTEVQNYTDGSTLSSTYDTTGSVTQTVAKASGNTTTTNFSSGVKTSVYVTNADGSKDTQTYSTGKIASDYVQNTDGSNATTVYTDGVKAKMYVNNADGSHDNFYFNATNTEHDSYNTAGNLAYVDILNSDGTHNASAKVAGISLAGSAGNDTFAAAGVGSTTISFGGGNDTVNGFHAGSATGHDTVAIAKLMATDYTQLQLSQSGADTVIHVTANDTILLKNVVAANVTSSDFLFV</sequence>
<dbReference type="EMBL" id="VSSS01000032">
    <property type="protein sequence ID" value="TYL93505.1"/>
    <property type="molecule type" value="Genomic_DNA"/>
</dbReference>
<dbReference type="InterPro" id="IPR017853">
    <property type="entry name" value="GH"/>
</dbReference>
<dbReference type="RefSeq" id="WP_148774266.1">
    <property type="nucleotide sequence ID" value="NZ_VSSS01000032.1"/>
</dbReference>
<proteinExistence type="predicted"/>
<name>A0A5D3KNX3_9BRAD</name>
<accession>A0A5D3KNX3</accession>
<keyword evidence="2" id="KW-1185">Reference proteome</keyword>
<comment type="caution">
    <text evidence="1">The sequence shown here is derived from an EMBL/GenBank/DDBJ whole genome shotgun (WGS) entry which is preliminary data.</text>
</comment>
<dbReference type="Gene3D" id="3.90.930.1">
    <property type="match status" value="7"/>
</dbReference>
<evidence type="ECO:0000313" key="2">
    <source>
        <dbReference type="Proteomes" id="UP000324758"/>
    </source>
</evidence>